<dbReference type="PROSITE" id="PS50893">
    <property type="entry name" value="ABC_TRANSPORTER_2"/>
    <property type="match status" value="1"/>
</dbReference>
<evidence type="ECO:0000313" key="9">
    <source>
        <dbReference type="Proteomes" id="UP000199546"/>
    </source>
</evidence>
<dbReference type="InterPro" id="IPR003439">
    <property type="entry name" value="ABC_transporter-like_ATP-bd"/>
</dbReference>
<dbReference type="OrthoDB" id="7838608at2"/>
<dbReference type="Gene3D" id="2.40.50.100">
    <property type="match status" value="1"/>
</dbReference>
<dbReference type="PANTHER" id="PTHR43875:SF15">
    <property type="entry name" value="TREHALOSE IMPORT ATP-BINDING PROTEIN SUGC"/>
    <property type="match status" value="1"/>
</dbReference>
<dbReference type="Proteomes" id="UP000199546">
    <property type="component" value="Unassembled WGS sequence"/>
</dbReference>
<dbReference type="Gene3D" id="3.40.50.300">
    <property type="entry name" value="P-loop containing nucleotide triphosphate hydrolases"/>
    <property type="match status" value="1"/>
</dbReference>
<proteinExistence type="predicted"/>
<dbReference type="InterPro" id="IPR015855">
    <property type="entry name" value="ABC_transpr_MalK-like"/>
</dbReference>
<keyword evidence="9" id="KW-1185">Reference proteome</keyword>
<dbReference type="InterPro" id="IPR008995">
    <property type="entry name" value="Mo/tungstate-bd_C_term_dom"/>
</dbReference>
<accession>A0A1I6Z5Q9</accession>
<sequence length="408" mass="44000">MASITYDRITKRYPDGTQAVSELDLSIRDGEFLVLVGPSGCGKTTALRMAAGLEEISDGRLLIGDRVVNEVHPSQRDIAMVFQNYALYPHMSVRENIAFPLLCANVAKSEVKERVDRAAESLGLTELLHRKPKALSGGQRQRVAMGRAIVRQPQAFLMDEPLSNLDAKLRGQMRAEIRSLQREYRTTTLYVTHDQVEAMTMGDRIAILRKGVLQQLGTPDELYETPANLFVAEFIGAPPMNVLSATVTRTPAGSTLVLGSQRLALPAGALDAYPALAGADATPVALGLRPEALRDVTTADPSWPRLVADVDLVENLPPEKLVHLRVDADPVVTEATLEIAADIDQAAAEELRTLGRGSVLHARLPGTTAVREGGRAEFAIPPSALHFFDLSTGQAIAPQSPRLAAATA</sequence>
<evidence type="ECO:0000256" key="6">
    <source>
        <dbReference type="ARBA" id="ARBA00023136"/>
    </source>
</evidence>
<evidence type="ECO:0000256" key="5">
    <source>
        <dbReference type="ARBA" id="ARBA00022967"/>
    </source>
</evidence>
<dbReference type="InterPro" id="IPR047641">
    <property type="entry name" value="ABC_transpr_MalK/UgpC-like"/>
</dbReference>
<dbReference type="NCBIfam" id="NF008653">
    <property type="entry name" value="PRK11650.1"/>
    <property type="match status" value="1"/>
</dbReference>
<dbReference type="SMART" id="SM00382">
    <property type="entry name" value="AAA"/>
    <property type="match status" value="1"/>
</dbReference>
<evidence type="ECO:0000256" key="2">
    <source>
        <dbReference type="ARBA" id="ARBA00022475"/>
    </source>
</evidence>
<dbReference type="GO" id="GO:0140359">
    <property type="term" value="F:ABC-type transporter activity"/>
    <property type="evidence" value="ECO:0007669"/>
    <property type="project" value="InterPro"/>
</dbReference>
<dbReference type="PROSITE" id="PS00211">
    <property type="entry name" value="ABC_TRANSPORTER_1"/>
    <property type="match status" value="1"/>
</dbReference>
<dbReference type="Pfam" id="PF17912">
    <property type="entry name" value="OB_MalK"/>
    <property type="match status" value="1"/>
</dbReference>
<dbReference type="STRING" id="1296565.SAMN05660657_01725"/>
<keyword evidence="8" id="KW-0762">Sugar transport</keyword>
<keyword evidence="2" id="KW-1003">Cell membrane</keyword>
<dbReference type="GO" id="GO:0055052">
    <property type="term" value="C:ATP-binding cassette (ABC) transporter complex, substrate-binding subunit-containing"/>
    <property type="evidence" value="ECO:0007669"/>
    <property type="project" value="TreeGrafter"/>
</dbReference>
<evidence type="ECO:0000256" key="4">
    <source>
        <dbReference type="ARBA" id="ARBA00022840"/>
    </source>
</evidence>
<organism evidence="8 9">
    <name type="scientific">Geodermatophilus amargosae</name>
    <dbReference type="NCBI Taxonomy" id="1296565"/>
    <lineage>
        <taxon>Bacteria</taxon>
        <taxon>Bacillati</taxon>
        <taxon>Actinomycetota</taxon>
        <taxon>Actinomycetes</taxon>
        <taxon>Geodermatophilales</taxon>
        <taxon>Geodermatophilaceae</taxon>
        <taxon>Geodermatophilus</taxon>
    </lineage>
</organism>
<keyword evidence="3" id="KW-0547">Nucleotide-binding</keyword>
<keyword evidence="1" id="KW-0813">Transport</keyword>
<dbReference type="RefSeq" id="WP_093578975.1">
    <property type="nucleotide sequence ID" value="NZ_FPBA01000004.1"/>
</dbReference>
<feature type="domain" description="ABC transporter" evidence="7">
    <location>
        <begin position="4"/>
        <end position="235"/>
    </location>
</feature>
<dbReference type="EMBL" id="FPBA01000004">
    <property type="protein sequence ID" value="SFT58060.1"/>
    <property type="molecule type" value="Genomic_DNA"/>
</dbReference>
<keyword evidence="5" id="KW-1278">Translocase</keyword>
<name>A0A1I6Z5Q9_9ACTN</name>
<dbReference type="FunFam" id="3.40.50.300:FF:000042">
    <property type="entry name" value="Maltose/maltodextrin ABC transporter, ATP-binding protein"/>
    <property type="match status" value="1"/>
</dbReference>
<evidence type="ECO:0000256" key="1">
    <source>
        <dbReference type="ARBA" id="ARBA00022448"/>
    </source>
</evidence>
<dbReference type="InterPro" id="IPR017871">
    <property type="entry name" value="ABC_transporter-like_CS"/>
</dbReference>
<gene>
    <name evidence="8" type="ORF">SAMN05660657_01725</name>
</gene>
<dbReference type="SUPFAM" id="SSF52540">
    <property type="entry name" value="P-loop containing nucleoside triphosphate hydrolases"/>
    <property type="match status" value="1"/>
</dbReference>
<dbReference type="PANTHER" id="PTHR43875">
    <property type="entry name" value="MALTODEXTRIN IMPORT ATP-BINDING PROTEIN MSMX"/>
    <property type="match status" value="1"/>
</dbReference>
<reference evidence="9" key="1">
    <citation type="submission" date="2016-10" db="EMBL/GenBank/DDBJ databases">
        <authorList>
            <person name="Varghese N."/>
            <person name="Submissions S."/>
        </authorList>
    </citation>
    <scope>NUCLEOTIDE SEQUENCE [LARGE SCALE GENOMIC DNA]</scope>
    <source>
        <strain evidence="9">DSM 46136</strain>
    </source>
</reference>
<dbReference type="SUPFAM" id="SSF50331">
    <property type="entry name" value="MOP-like"/>
    <property type="match status" value="1"/>
</dbReference>
<evidence type="ECO:0000256" key="3">
    <source>
        <dbReference type="ARBA" id="ARBA00022741"/>
    </source>
</evidence>
<keyword evidence="6" id="KW-0472">Membrane</keyword>
<dbReference type="CDD" id="cd03301">
    <property type="entry name" value="ABC_MalK_N"/>
    <property type="match status" value="1"/>
</dbReference>
<evidence type="ECO:0000259" key="7">
    <source>
        <dbReference type="PROSITE" id="PS50893"/>
    </source>
</evidence>
<dbReference type="Pfam" id="PF00005">
    <property type="entry name" value="ABC_tran"/>
    <property type="match status" value="1"/>
</dbReference>
<dbReference type="GO" id="GO:0016887">
    <property type="term" value="F:ATP hydrolysis activity"/>
    <property type="evidence" value="ECO:0007669"/>
    <property type="project" value="InterPro"/>
</dbReference>
<dbReference type="GO" id="GO:0008643">
    <property type="term" value="P:carbohydrate transport"/>
    <property type="evidence" value="ECO:0007669"/>
    <property type="project" value="InterPro"/>
</dbReference>
<keyword evidence="4 8" id="KW-0067">ATP-binding</keyword>
<dbReference type="InterPro" id="IPR040582">
    <property type="entry name" value="OB_MalK-like"/>
</dbReference>
<dbReference type="GO" id="GO:0005524">
    <property type="term" value="F:ATP binding"/>
    <property type="evidence" value="ECO:0007669"/>
    <property type="project" value="UniProtKB-KW"/>
</dbReference>
<evidence type="ECO:0000313" key="8">
    <source>
        <dbReference type="EMBL" id="SFT58060.1"/>
    </source>
</evidence>
<protein>
    <submittedName>
        <fullName evidence="8">Multiple sugar transport system ATP-binding protein</fullName>
    </submittedName>
</protein>
<dbReference type="InterPro" id="IPR027417">
    <property type="entry name" value="P-loop_NTPase"/>
</dbReference>
<dbReference type="AlphaFoldDB" id="A0A1I6Z5Q9"/>
<dbReference type="InterPro" id="IPR003593">
    <property type="entry name" value="AAA+_ATPase"/>
</dbReference>